<reference evidence="2" key="1">
    <citation type="submission" date="2019-12" db="EMBL/GenBank/DDBJ databases">
        <title>Genome sequence of Babesia ovis.</title>
        <authorList>
            <person name="Yamagishi J."/>
            <person name="Sevinc F."/>
            <person name="Xuan X."/>
        </authorList>
    </citation>
    <scope>NUCLEOTIDE SEQUENCE</scope>
    <source>
        <strain evidence="2">Selcuk</strain>
    </source>
</reference>
<sequence length="389" mass="43462">MSVPLPNTGHTSGASGMVPLPSEVVTPTNRQPDDVDHSSVHKVAGYSLRKRKKYLSLSSLSSSTPERGTNSFRVEDEARAWDAFYSEGRDSDAPFSGFDTTVTVKILSSSLKRIRSAPLIDTRDIILEVGHGKHPLLWDIERTFGHFGFYSGIEFSGNSIFEAIKLRQRMLSKDGGHLGDNVEFLRATSVDYFNPDGSCTAEVILPTGCTRSKLSAGTVTLVLAKSTLDYVTCRLTGSVDTLDWDRQPRISPSVVTMFDSFSIALGASDKDRPKALVFVEPGDFIKFRDHIATIARVIYSATFCDNSPARYFRLTHVQRHKDHKAVCYTLQKTSKVYNNYQDLRDDIYKVTSRLYDLSESQDDDWLLPLTVPPRWNSSTDEDLEPLLAI</sequence>
<accession>A0A9W5TAF9</accession>
<dbReference type="OrthoDB" id="390891at2759"/>
<dbReference type="AlphaFoldDB" id="A0A9W5TAF9"/>
<evidence type="ECO:0000313" key="2">
    <source>
        <dbReference type="EMBL" id="GFE54427.1"/>
    </source>
</evidence>
<evidence type="ECO:0000313" key="3">
    <source>
        <dbReference type="Proteomes" id="UP001057455"/>
    </source>
</evidence>
<comment type="caution">
    <text evidence="2">The sequence shown here is derived from an EMBL/GenBank/DDBJ whole genome shotgun (WGS) entry which is preliminary data.</text>
</comment>
<protein>
    <submittedName>
        <fullName evidence="2">Uncharacterized protein</fullName>
    </submittedName>
</protein>
<gene>
    <name evidence="2" type="ORF">BaOVIS_018310</name>
</gene>
<evidence type="ECO:0000256" key="1">
    <source>
        <dbReference type="SAM" id="MobiDB-lite"/>
    </source>
</evidence>
<dbReference type="Proteomes" id="UP001057455">
    <property type="component" value="Unassembled WGS sequence"/>
</dbReference>
<feature type="region of interest" description="Disordered" evidence="1">
    <location>
        <begin position="1"/>
        <end position="40"/>
    </location>
</feature>
<keyword evidence="3" id="KW-1185">Reference proteome</keyword>
<name>A0A9W5TAF9_BABOV</name>
<dbReference type="EMBL" id="BLIY01000016">
    <property type="protein sequence ID" value="GFE54427.1"/>
    <property type="molecule type" value="Genomic_DNA"/>
</dbReference>
<organism evidence="2 3">
    <name type="scientific">Babesia ovis</name>
    <dbReference type="NCBI Taxonomy" id="5869"/>
    <lineage>
        <taxon>Eukaryota</taxon>
        <taxon>Sar</taxon>
        <taxon>Alveolata</taxon>
        <taxon>Apicomplexa</taxon>
        <taxon>Aconoidasida</taxon>
        <taxon>Piroplasmida</taxon>
        <taxon>Babesiidae</taxon>
        <taxon>Babesia</taxon>
    </lineage>
</organism>
<proteinExistence type="predicted"/>